<reference evidence="1 2" key="1">
    <citation type="journal article" date="2019" name="Environ. Microbiol.">
        <title>At the nexus of three kingdoms: the genome of the mycorrhizal fungus Gigaspora margarita provides insights into plant, endobacterial and fungal interactions.</title>
        <authorList>
            <person name="Venice F."/>
            <person name="Ghignone S."/>
            <person name="Salvioli di Fossalunga A."/>
            <person name="Amselem J."/>
            <person name="Novero M."/>
            <person name="Xianan X."/>
            <person name="Sedzielewska Toro K."/>
            <person name="Morin E."/>
            <person name="Lipzen A."/>
            <person name="Grigoriev I.V."/>
            <person name="Henrissat B."/>
            <person name="Martin F.M."/>
            <person name="Bonfante P."/>
        </authorList>
    </citation>
    <scope>NUCLEOTIDE SEQUENCE [LARGE SCALE GENOMIC DNA]</scope>
    <source>
        <strain evidence="1 2">BEG34</strain>
    </source>
</reference>
<keyword evidence="2" id="KW-1185">Reference proteome</keyword>
<dbReference type="Proteomes" id="UP000439903">
    <property type="component" value="Unassembled WGS sequence"/>
</dbReference>
<gene>
    <name evidence="1" type="ORF">F8M41_003864</name>
</gene>
<dbReference type="EMBL" id="WTPW01001347">
    <property type="protein sequence ID" value="KAF0441286.1"/>
    <property type="molecule type" value="Genomic_DNA"/>
</dbReference>
<evidence type="ECO:0000313" key="2">
    <source>
        <dbReference type="Proteomes" id="UP000439903"/>
    </source>
</evidence>
<proteinExistence type="predicted"/>
<evidence type="ECO:0000313" key="1">
    <source>
        <dbReference type="EMBL" id="KAF0441286.1"/>
    </source>
</evidence>
<dbReference type="AlphaFoldDB" id="A0A8H4A5W7"/>
<accession>A0A8H4A5W7</accession>
<comment type="caution">
    <text evidence="1">The sequence shown here is derived from an EMBL/GenBank/DDBJ whole genome shotgun (WGS) entry which is preliminary data.</text>
</comment>
<name>A0A8H4A5W7_GIGMA</name>
<sequence length="193" mass="21715">MELYHEIIVESSPPPTIGSSCAMVGCSRVCSGRLPRVMVVALLGQWSVDFGVKSEILNKSLKYKWQNIINEKEKTIASDVLNLSSSEKCPLGGIVLVDTKKMRDETDRSESAGNCLEVNDIEPINTRPDPKEIEDLTQEETEIHNKLFAVLNDYQDKTKISGATYMNSVCLNSILEFLNEEIYEYIKKTFDIS</sequence>
<organism evidence="1 2">
    <name type="scientific">Gigaspora margarita</name>
    <dbReference type="NCBI Taxonomy" id="4874"/>
    <lineage>
        <taxon>Eukaryota</taxon>
        <taxon>Fungi</taxon>
        <taxon>Fungi incertae sedis</taxon>
        <taxon>Mucoromycota</taxon>
        <taxon>Glomeromycotina</taxon>
        <taxon>Glomeromycetes</taxon>
        <taxon>Diversisporales</taxon>
        <taxon>Gigasporaceae</taxon>
        <taxon>Gigaspora</taxon>
    </lineage>
</organism>
<protein>
    <submittedName>
        <fullName evidence="1">Uncharacterized protein</fullName>
    </submittedName>
</protein>